<organism evidence="7 8">
    <name type="scientific">candidate division KSB3 bacterium</name>
    <dbReference type="NCBI Taxonomy" id="2044937"/>
    <lineage>
        <taxon>Bacteria</taxon>
        <taxon>candidate division KSB3</taxon>
    </lineage>
</organism>
<dbReference type="Gene3D" id="3.40.50.1100">
    <property type="match status" value="2"/>
</dbReference>
<dbReference type="InterPro" id="IPR001926">
    <property type="entry name" value="TrpB-like_PALP"/>
</dbReference>
<dbReference type="NCBIfam" id="TIGR01275">
    <property type="entry name" value="ACC_deam_rel"/>
    <property type="match status" value="1"/>
</dbReference>
<feature type="active site" description="Nucleophile" evidence="4">
    <location>
        <position position="76"/>
    </location>
</feature>
<dbReference type="EMBL" id="PDSK01000154">
    <property type="protein sequence ID" value="PIE31334.1"/>
    <property type="molecule type" value="Genomic_DNA"/>
</dbReference>
<evidence type="ECO:0000256" key="5">
    <source>
        <dbReference type="PIRSR" id="PIRSR006278-2"/>
    </source>
</evidence>
<dbReference type="PIRSF" id="PIRSF006278">
    <property type="entry name" value="ACCD_DCysDesulf"/>
    <property type="match status" value="1"/>
</dbReference>
<feature type="domain" description="Tryptophan synthase beta chain-like PALP" evidence="6">
    <location>
        <begin position="10"/>
        <end position="312"/>
    </location>
</feature>
<dbReference type="SUPFAM" id="SSF53686">
    <property type="entry name" value="Tryptophan synthase beta subunit-like PLP-dependent enzymes"/>
    <property type="match status" value="1"/>
</dbReference>
<feature type="modified residue" description="N6-(pyridoxal phosphate)lysine" evidence="5">
    <location>
        <position position="49"/>
    </location>
</feature>
<dbReference type="GO" id="GO:0019148">
    <property type="term" value="F:D-cysteine desulfhydrase activity"/>
    <property type="evidence" value="ECO:0007669"/>
    <property type="project" value="TreeGrafter"/>
</dbReference>
<name>A0A2G6K6Q2_9BACT</name>
<evidence type="ECO:0000259" key="6">
    <source>
        <dbReference type="Pfam" id="PF00291"/>
    </source>
</evidence>
<dbReference type="AlphaFoldDB" id="A0A2G6K6Q2"/>
<evidence type="ECO:0000313" key="7">
    <source>
        <dbReference type="EMBL" id="PIE31334.1"/>
    </source>
</evidence>
<protein>
    <submittedName>
        <fullName evidence="7">D-cysteine desulfhydrase</fullName>
    </submittedName>
</protein>
<reference evidence="7 8" key="1">
    <citation type="submission" date="2017-10" db="EMBL/GenBank/DDBJ databases">
        <title>Novel microbial diversity and functional potential in the marine mammal oral microbiome.</title>
        <authorList>
            <person name="Dudek N.K."/>
            <person name="Sun C.L."/>
            <person name="Burstein D."/>
            <person name="Kantor R.S."/>
            <person name="Aliaga Goltsman D.S."/>
            <person name="Bik E.M."/>
            <person name="Thomas B.C."/>
            <person name="Banfield J.F."/>
            <person name="Relman D.A."/>
        </authorList>
    </citation>
    <scope>NUCLEOTIDE SEQUENCE [LARGE SCALE GENOMIC DNA]</scope>
    <source>
        <strain evidence="7">DOLJORAL78_47_16</strain>
    </source>
</reference>
<comment type="caution">
    <text evidence="7">The sequence shown here is derived from an EMBL/GenBank/DDBJ whole genome shotgun (WGS) entry which is preliminary data.</text>
</comment>
<dbReference type="Pfam" id="PF00291">
    <property type="entry name" value="PALP"/>
    <property type="match status" value="1"/>
</dbReference>
<sequence length="330" mass="35345">MNVVFPKKIELAQLPTPIQNLPSLSKLFGGPALYMKRDDLTGMALSGNKIRKLEFIAGQALQEKYQVLITCGGIQSNHARATAAVAAMLGLKAHLVLRGAACAHPNGNLLLDLLLGAQVTYLPNADHDELNQGMLDLASEYSRQGLKALVIPLGASNATGAWGYIAAVQEILSQMRTPADAIVAATGSAGTLAGLIIGKKLFNLTSRIIGISVGGDAEHFSGEIVKILAEFHRLYHIEIHVDQHDFQIIDDYVGAGYAKSRPEELRVIAQAAQSEGILLDPVYTGKALYGLRQEIEKGAFAKDQKILFIHTGGVFGLFPEAPALSELLCE</sequence>
<dbReference type="PANTHER" id="PTHR43780:SF2">
    <property type="entry name" value="1-AMINOCYCLOPROPANE-1-CARBOXYLATE DEAMINASE-RELATED"/>
    <property type="match status" value="1"/>
</dbReference>
<evidence type="ECO:0000256" key="3">
    <source>
        <dbReference type="ARBA" id="ARBA00022898"/>
    </source>
</evidence>
<evidence type="ECO:0000256" key="1">
    <source>
        <dbReference type="ARBA" id="ARBA00001933"/>
    </source>
</evidence>
<dbReference type="InterPro" id="IPR027278">
    <property type="entry name" value="ACCD_DCysDesulf"/>
</dbReference>
<keyword evidence="3 5" id="KW-0663">Pyridoxal phosphate</keyword>
<evidence type="ECO:0000256" key="4">
    <source>
        <dbReference type="PIRSR" id="PIRSR006278-1"/>
    </source>
</evidence>
<comment type="cofactor">
    <cofactor evidence="1">
        <name>pyridoxal 5'-phosphate</name>
        <dbReference type="ChEBI" id="CHEBI:597326"/>
    </cofactor>
</comment>
<evidence type="ECO:0000256" key="2">
    <source>
        <dbReference type="ARBA" id="ARBA00008639"/>
    </source>
</evidence>
<gene>
    <name evidence="7" type="ORF">CSA56_18590</name>
</gene>
<dbReference type="Proteomes" id="UP000230821">
    <property type="component" value="Unassembled WGS sequence"/>
</dbReference>
<dbReference type="InterPro" id="IPR036052">
    <property type="entry name" value="TrpB-like_PALP_sf"/>
</dbReference>
<proteinExistence type="inferred from homology"/>
<evidence type="ECO:0000313" key="8">
    <source>
        <dbReference type="Proteomes" id="UP000230821"/>
    </source>
</evidence>
<dbReference type="PANTHER" id="PTHR43780">
    <property type="entry name" value="1-AMINOCYCLOPROPANE-1-CARBOXYLATE DEAMINASE-RELATED"/>
    <property type="match status" value="1"/>
</dbReference>
<accession>A0A2G6K6Q2</accession>
<comment type="similarity">
    <text evidence="2">Belongs to the ACC deaminase/D-cysteine desulfhydrase family.</text>
</comment>
<dbReference type="InterPro" id="IPR005966">
    <property type="entry name" value="D-Cys_desShydrase"/>
</dbReference>